<dbReference type="Gene3D" id="3.30.200.20">
    <property type="entry name" value="Phosphorylase Kinase, domain 1"/>
    <property type="match status" value="1"/>
</dbReference>
<dbReference type="PANTHER" id="PTHR47989:SF37">
    <property type="entry name" value="INACTIVE PROTEIN KINASE SELMODRAFT_444075"/>
    <property type="match status" value="1"/>
</dbReference>
<evidence type="ECO:0000256" key="2">
    <source>
        <dbReference type="ARBA" id="ARBA00022840"/>
    </source>
</evidence>
<dbReference type="Gene3D" id="3.40.50.620">
    <property type="entry name" value="HUPs"/>
    <property type="match status" value="1"/>
</dbReference>
<dbReference type="Gramene" id="Pp3c8_1070V3.1">
    <property type="protein sequence ID" value="Pp3c8_1070V3.1"/>
    <property type="gene ID" value="Pp3c8_1070"/>
</dbReference>
<evidence type="ECO:0000313" key="5">
    <source>
        <dbReference type="EMBL" id="PNR49088.1"/>
    </source>
</evidence>
<dbReference type="InterPro" id="IPR001245">
    <property type="entry name" value="Ser-Thr/Tyr_kinase_cat_dom"/>
</dbReference>
<feature type="compositionally biased region" description="Polar residues" evidence="3">
    <location>
        <begin position="844"/>
        <end position="880"/>
    </location>
</feature>
<reference evidence="5 7" key="2">
    <citation type="journal article" date="2018" name="Plant J.">
        <title>The Physcomitrella patens chromosome-scale assembly reveals moss genome structure and evolution.</title>
        <authorList>
            <person name="Lang D."/>
            <person name="Ullrich K.K."/>
            <person name="Murat F."/>
            <person name="Fuchs J."/>
            <person name="Jenkins J."/>
            <person name="Haas F.B."/>
            <person name="Piednoel M."/>
            <person name="Gundlach H."/>
            <person name="Van Bel M."/>
            <person name="Meyberg R."/>
            <person name="Vives C."/>
            <person name="Morata J."/>
            <person name="Symeonidi A."/>
            <person name="Hiss M."/>
            <person name="Muchero W."/>
            <person name="Kamisugi Y."/>
            <person name="Saleh O."/>
            <person name="Blanc G."/>
            <person name="Decker E.L."/>
            <person name="van Gessel N."/>
            <person name="Grimwood J."/>
            <person name="Hayes R.D."/>
            <person name="Graham S.W."/>
            <person name="Gunter L.E."/>
            <person name="McDaniel S.F."/>
            <person name="Hoernstein S.N.W."/>
            <person name="Larsson A."/>
            <person name="Li F.W."/>
            <person name="Perroud P.F."/>
            <person name="Phillips J."/>
            <person name="Ranjan P."/>
            <person name="Rokshar D.S."/>
            <person name="Rothfels C.J."/>
            <person name="Schneider L."/>
            <person name="Shu S."/>
            <person name="Stevenson D.W."/>
            <person name="Thummler F."/>
            <person name="Tillich M."/>
            <person name="Villarreal Aguilar J.C."/>
            <person name="Widiez T."/>
            <person name="Wong G.K."/>
            <person name="Wymore A."/>
            <person name="Zhang Y."/>
            <person name="Zimmer A.D."/>
            <person name="Quatrano R.S."/>
            <person name="Mayer K.F.X."/>
            <person name="Goodstein D."/>
            <person name="Casacuberta J.M."/>
            <person name="Vandepoele K."/>
            <person name="Reski R."/>
            <person name="Cuming A.C."/>
            <person name="Tuskan G.A."/>
            <person name="Maumus F."/>
            <person name="Salse J."/>
            <person name="Schmutz J."/>
            <person name="Rensing S.A."/>
        </authorList>
    </citation>
    <scope>NUCLEOTIDE SEQUENCE [LARGE SCALE GENOMIC DNA]</scope>
    <source>
        <strain evidence="6 7">cv. Gransden 2004</strain>
    </source>
</reference>
<dbReference type="OrthoDB" id="1922898at2759"/>
<dbReference type="PANTHER" id="PTHR47989">
    <property type="entry name" value="OS01G0750732 PROTEIN"/>
    <property type="match status" value="1"/>
</dbReference>
<protein>
    <recommendedName>
        <fullName evidence="4">Protein kinase domain-containing protein</fullName>
    </recommendedName>
</protein>
<dbReference type="EMBL" id="ABEU02000008">
    <property type="protein sequence ID" value="PNR49088.1"/>
    <property type="molecule type" value="Genomic_DNA"/>
</dbReference>
<evidence type="ECO:0000313" key="7">
    <source>
        <dbReference type="Proteomes" id="UP000006727"/>
    </source>
</evidence>
<dbReference type="InterPro" id="IPR011009">
    <property type="entry name" value="Kinase-like_dom_sf"/>
</dbReference>
<dbReference type="SUPFAM" id="SSF56112">
    <property type="entry name" value="Protein kinase-like (PK-like)"/>
    <property type="match status" value="1"/>
</dbReference>
<reference evidence="6" key="3">
    <citation type="submission" date="2020-12" db="UniProtKB">
        <authorList>
            <consortium name="EnsemblPlants"/>
        </authorList>
    </citation>
    <scope>IDENTIFICATION</scope>
</reference>
<feature type="compositionally biased region" description="Basic and acidic residues" evidence="3">
    <location>
        <begin position="10"/>
        <end position="24"/>
    </location>
</feature>
<organism evidence="5">
    <name type="scientific">Physcomitrium patens</name>
    <name type="common">Spreading-leaved earth moss</name>
    <name type="synonym">Physcomitrella patens</name>
    <dbReference type="NCBI Taxonomy" id="3218"/>
    <lineage>
        <taxon>Eukaryota</taxon>
        <taxon>Viridiplantae</taxon>
        <taxon>Streptophyta</taxon>
        <taxon>Embryophyta</taxon>
        <taxon>Bryophyta</taxon>
        <taxon>Bryophytina</taxon>
        <taxon>Bryopsida</taxon>
        <taxon>Funariidae</taxon>
        <taxon>Funariales</taxon>
        <taxon>Funariaceae</taxon>
        <taxon>Physcomitrium</taxon>
    </lineage>
</organism>
<dbReference type="KEGG" id="ppp:112285599"/>
<dbReference type="GO" id="GO:0005886">
    <property type="term" value="C:plasma membrane"/>
    <property type="evidence" value="ECO:0000318"/>
    <property type="project" value="GO_Central"/>
</dbReference>
<dbReference type="FunFam" id="3.30.200.20:FF:000162">
    <property type="entry name" value="Adenine nucleotide alpha hydrolase-like domain kinase"/>
    <property type="match status" value="1"/>
</dbReference>
<dbReference type="PROSITE" id="PS00109">
    <property type="entry name" value="PROTEIN_KINASE_TYR"/>
    <property type="match status" value="1"/>
</dbReference>
<keyword evidence="1" id="KW-0547">Nucleotide-binding</keyword>
<dbReference type="STRING" id="3218.A0A2K1K5P4"/>
<dbReference type="OMA" id="NLLEWHK"/>
<feature type="domain" description="Protein kinase" evidence="4">
    <location>
        <begin position="543"/>
        <end position="822"/>
    </location>
</feature>
<evidence type="ECO:0000313" key="6">
    <source>
        <dbReference type="EnsemblPlants" id="Pp3c8_1070V3.1"/>
    </source>
</evidence>
<feature type="region of interest" description="Disordered" evidence="3">
    <location>
        <begin position="823"/>
        <end position="880"/>
    </location>
</feature>
<feature type="region of interest" description="Disordered" evidence="3">
    <location>
        <begin position="474"/>
        <end position="506"/>
    </location>
</feature>
<dbReference type="CDD" id="cd14066">
    <property type="entry name" value="STKc_IRAK"/>
    <property type="match status" value="1"/>
</dbReference>
<dbReference type="GO" id="GO:0005524">
    <property type="term" value="F:ATP binding"/>
    <property type="evidence" value="ECO:0007669"/>
    <property type="project" value="UniProtKB-KW"/>
</dbReference>
<accession>A0A2K1K5P4</accession>
<dbReference type="Proteomes" id="UP000006727">
    <property type="component" value="Chromosome 8"/>
</dbReference>
<dbReference type="EnsemblPlants" id="Pp3c8_1070V3.1">
    <property type="protein sequence ID" value="Pp3c8_1070V3.1"/>
    <property type="gene ID" value="Pp3c8_1070"/>
</dbReference>
<dbReference type="AlphaFoldDB" id="A0A2K1K5P4"/>
<feature type="region of interest" description="Disordered" evidence="3">
    <location>
        <begin position="1"/>
        <end position="26"/>
    </location>
</feature>
<dbReference type="Pfam" id="PF07714">
    <property type="entry name" value="PK_Tyr_Ser-Thr"/>
    <property type="match status" value="1"/>
</dbReference>
<dbReference type="InterPro" id="IPR008266">
    <property type="entry name" value="Tyr_kinase_AS"/>
</dbReference>
<dbReference type="GO" id="GO:0007165">
    <property type="term" value="P:signal transduction"/>
    <property type="evidence" value="ECO:0000318"/>
    <property type="project" value="GO_Central"/>
</dbReference>
<proteinExistence type="predicted"/>
<dbReference type="Gene3D" id="1.10.510.10">
    <property type="entry name" value="Transferase(Phosphotransferase) domain 1"/>
    <property type="match status" value="1"/>
</dbReference>
<keyword evidence="2" id="KW-0067">ATP-binding</keyword>
<dbReference type="GO" id="GO:0004672">
    <property type="term" value="F:protein kinase activity"/>
    <property type="evidence" value="ECO:0000318"/>
    <property type="project" value="GO_Central"/>
</dbReference>
<dbReference type="PaxDb" id="3218-PP1S533_5V6.1"/>
<evidence type="ECO:0000256" key="3">
    <source>
        <dbReference type="SAM" id="MobiDB-lite"/>
    </source>
</evidence>
<reference evidence="5 7" key="1">
    <citation type="journal article" date="2008" name="Science">
        <title>The Physcomitrella genome reveals evolutionary insights into the conquest of land by plants.</title>
        <authorList>
            <person name="Rensing S."/>
            <person name="Lang D."/>
            <person name="Zimmer A."/>
            <person name="Terry A."/>
            <person name="Salamov A."/>
            <person name="Shapiro H."/>
            <person name="Nishiyama T."/>
            <person name="Perroud P.-F."/>
            <person name="Lindquist E."/>
            <person name="Kamisugi Y."/>
            <person name="Tanahashi T."/>
            <person name="Sakakibara K."/>
            <person name="Fujita T."/>
            <person name="Oishi K."/>
            <person name="Shin-I T."/>
            <person name="Kuroki Y."/>
            <person name="Toyoda A."/>
            <person name="Suzuki Y."/>
            <person name="Hashimoto A."/>
            <person name="Yamaguchi K."/>
            <person name="Sugano A."/>
            <person name="Kohara Y."/>
            <person name="Fujiyama A."/>
            <person name="Anterola A."/>
            <person name="Aoki S."/>
            <person name="Ashton N."/>
            <person name="Barbazuk W.B."/>
            <person name="Barker E."/>
            <person name="Bennetzen J."/>
            <person name="Bezanilla M."/>
            <person name="Blankenship R."/>
            <person name="Cho S.H."/>
            <person name="Dutcher S."/>
            <person name="Estelle M."/>
            <person name="Fawcett J.A."/>
            <person name="Gundlach H."/>
            <person name="Hanada K."/>
            <person name="Heyl A."/>
            <person name="Hicks K.A."/>
            <person name="Hugh J."/>
            <person name="Lohr M."/>
            <person name="Mayer K."/>
            <person name="Melkozernov A."/>
            <person name="Murata T."/>
            <person name="Nelson D."/>
            <person name="Pils B."/>
            <person name="Prigge M."/>
            <person name="Reiss B."/>
            <person name="Renner T."/>
            <person name="Rombauts S."/>
            <person name="Rushton P."/>
            <person name="Sanderfoot A."/>
            <person name="Schween G."/>
            <person name="Shiu S.-H."/>
            <person name="Stueber K."/>
            <person name="Theodoulou F.L."/>
            <person name="Tu H."/>
            <person name="Van de Peer Y."/>
            <person name="Verrier P.J."/>
            <person name="Waters E."/>
            <person name="Wood A."/>
            <person name="Yang L."/>
            <person name="Cove D."/>
            <person name="Cuming A."/>
            <person name="Hasebe M."/>
            <person name="Lucas S."/>
            <person name="Mishler D.B."/>
            <person name="Reski R."/>
            <person name="Grigoriev I."/>
            <person name="Quatrano R.S."/>
            <person name="Boore J.L."/>
        </authorList>
    </citation>
    <scope>NUCLEOTIDE SEQUENCE [LARGE SCALE GENOMIC DNA]</scope>
    <source>
        <strain evidence="6 7">cv. Gransden 2004</strain>
    </source>
</reference>
<evidence type="ECO:0000259" key="4">
    <source>
        <dbReference type="PROSITE" id="PS50011"/>
    </source>
</evidence>
<keyword evidence="7" id="KW-1185">Reference proteome</keyword>
<sequence>MKSGGGGTMMREENENPFEERSEAQSHLSVADDAFKNAQELAVMASNPVLVIVDANKEVSTHALEWALTHVIQKGDSVKLLGVLHHILNPMGYKSRADEKSWNGANRKVLENEIAIHLAIFESIPHIYEIVEKLGAKLEIEVRAHVHPKYLVVEEAKKLKARYVVIDRHIKKDKKFYIKNLSCYVTRVKTVVNFEHLRHGLPETEEPVEAVQAPAVSKIALDRPQMPALQDSSTITMPQSRSISQQHQSKEPLLPSSDFMARMRRRPGDYNPYNTGLTSAATAMRGRFSYGPRPSFNMADATRELAARQCLAHSSCASDPALYSRNSELGHMAIGYPENSVGDPTSPPQTPAVTEFLAGYRLNLCYQGMGNALPPMSMHKPKPNRMSQSSSMYLTSKSSHDRHFNLFQHPSEAAALESTGPESAVAELRSITSKMSLSDKSHGGPMPISVQPKRVADANWGLELLGVGNTVVQASGMTEEPTPVDSKDQSELGRSSSVRQAVGSRIQSPGAPPLCSLCGQKSPDFSKVKRFTFLELQKATNNFSGEHYLAEGVYGSVYKGRLKDGQLVAVKQHKLATSLSDEQFAAEVEALSCAQHRNLVTLIGYCVENKLRLLVYEYICNGSLDRHLSPKSKSGLQWKHRIKIALGAASALRYLHEECRVGCIIHRDMRPNNILLTHDFTPMVGDFGLARRQPSGDEAEETRVLGTAGYLAPEYAETGKITDKADVYAFGVVLLELISGRKAIDNSRPRDQMFLTEWARPLLESYNLSQLVDPRLGNNFDEYEMHCMMHAANQCIKKDRLMRPRMIQVLRILNPPEESDWIYKGSKSNASPGDRSPRGAMASPSDSELSSCPVSSRNSTGVSCSQSEASTGSYSGASDTESVACAPRSKLSKLGSKSIWRTFSREKLSCDGSFRDIAAVNRMSCDSDML</sequence>
<dbReference type="FunFam" id="1.10.510.10:FF:000298">
    <property type="entry name" value="Adenine nucleotide alpha hydrolase-like domain kinase"/>
    <property type="match status" value="1"/>
</dbReference>
<evidence type="ECO:0000256" key="1">
    <source>
        <dbReference type="ARBA" id="ARBA00022741"/>
    </source>
</evidence>
<dbReference type="InterPro" id="IPR000719">
    <property type="entry name" value="Prot_kinase_dom"/>
</dbReference>
<dbReference type="EnsemblPlants" id="Pp3c8_1070V3.2">
    <property type="protein sequence ID" value="Pp3c8_1070V3.2"/>
    <property type="gene ID" value="Pp3c8_1070"/>
</dbReference>
<name>A0A2K1K5P4_PHYPA</name>
<dbReference type="GeneID" id="112285599"/>
<dbReference type="InterPro" id="IPR014729">
    <property type="entry name" value="Rossmann-like_a/b/a_fold"/>
</dbReference>
<dbReference type="Gramene" id="Pp3c8_1070V3.2">
    <property type="protein sequence ID" value="Pp3c8_1070V3.2"/>
    <property type="gene ID" value="Pp3c8_1070"/>
</dbReference>
<gene>
    <name evidence="6" type="primary">LOC112285599</name>
    <name evidence="5" type="ORF">PHYPA_010984</name>
</gene>
<dbReference type="RefSeq" id="XP_024382313.1">
    <property type="nucleotide sequence ID" value="XM_024526545.2"/>
</dbReference>
<dbReference type="PROSITE" id="PS50011">
    <property type="entry name" value="PROTEIN_KINASE_DOM"/>
    <property type="match status" value="1"/>
</dbReference>